<evidence type="ECO:0000256" key="2">
    <source>
        <dbReference type="SAM" id="Phobius"/>
    </source>
</evidence>
<keyword evidence="2" id="KW-0812">Transmembrane</keyword>
<keyword evidence="2" id="KW-1133">Transmembrane helix</keyword>
<reference evidence="4 5" key="1">
    <citation type="submission" date="2023-05" db="EMBL/GenBank/DDBJ databases">
        <title>Streptomyces fuscus sp. nov., a brown-black pigment producing actinomyces isolated from dry sand of Sea duck farm.</title>
        <authorList>
            <person name="Xie J."/>
            <person name="Shen N."/>
        </authorList>
    </citation>
    <scope>NUCLEOTIDE SEQUENCE [LARGE SCALE GENOMIC DNA]</scope>
    <source>
        <strain evidence="4 5">GXMU-J15</strain>
    </source>
</reference>
<proteinExistence type="predicted"/>
<gene>
    <name evidence="4" type="ORF">QNN03_24895</name>
</gene>
<dbReference type="EMBL" id="JASJUS010000025">
    <property type="protein sequence ID" value="MDL2079687.1"/>
    <property type="molecule type" value="Genomic_DNA"/>
</dbReference>
<dbReference type="Proteomes" id="UP001241926">
    <property type="component" value="Unassembled WGS sequence"/>
</dbReference>
<protein>
    <submittedName>
        <fullName evidence="4">Uncharacterized protein</fullName>
    </submittedName>
</protein>
<evidence type="ECO:0000256" key="3">
    <source>
        <dbReference type="SAM" id="SignalP"/>
    </source>
</evidence>
<dbReference type="RefSeq" id="WP_285435202.1">
    <property type="nucleotide sequence ID" value="NZ_JASJUS010000025.1"/>
</dbReference>
<keyword evidence="3" id="KW-0732">Signal</keyword>
<evidence type="ECO:0000313" key="5">
    <source>
        <dbReference type="Proteomes" id="UP001241926"/>
    </source>
</evidence>
<feature type="signal peptide" evidence="3">
    <location>
        <begin position="1"/>
        <end position="25"/>
    </location>
</feature>
<evidence type="ECO:0000313" key="4">
    <source>
        <dbReference type="EMBL" id="MDL2079687.1"/>
    </source>
</evidence>
<feature type="transmembrane region" description="Helical" evidence="2">
    <location>
        <begin position="150"/>
        <end position="169"/>
    </location>
</feature>
<feature type="region of interest" description="Disordered" evidence="1">
    <location>
        <begin position="111"/>
        <end position="147"/>
    </location>
</feature>
<evidence type="ECO:0000256" key="1">
    <source>
        <dbReference type="SAM" id="MobiDB-lite"/>
    </source>
</evidence>
<sequence length="179" mass="17374">MGSIKITLCAGAAVVAAALTPVAYAADGGGGISVNPASPAPGSDVALRLTGCSEKTASAVSEVFVSDIKLTATDEDGTLVGESRIQSSVEVGSYDVKVTCGNTEYKVTLPVDNEPDAPASPVAPVKAGGGGSAAHFAGEETPSAATGPGAPHAVVGLVLAGVAATAVALRSARRSRGTE</sequence>
<keyword evidence="2" id="KW-0472">Membrane</keyword>
<keyword evidence="5" id="KW-1185">Reference proteome</keyword>
<feature type="chain" id="PRO_5046941852" evidence="3">
    <location>
        <begin position="26"/>
        <end position="179"/>
    </location>
</feature>
<organism evidence="4 5">
    <name type="scientific">Streptomyces fuscus</name>
    <dbReference type="NCBI Taxonomy" id="3048495"/>
    <lineage>
        <taxon>Bacteria</taxon>
        <taxon>Bacillati</taxon>
        <taxon>Actinomycetota</taxon>
        <taxon>Actinomycetes</taxon>
        <taxon>Kitasatosporales</taxon>
        <taxon>Streptomycetaceae</taxon>
        <taxon>Streptomyces</taxon>
    </lineage>
</organism>
<name>A0ABT7J497_9ACTN</name>
<accession>A0ABT7J497</accession>
<comment type="caution">
    <text evidence="4">The sequence shown here is derived from an EMBL/GenBank/DDBJ whole genome shotgun (WGS) entry which is preliminary data.</text>
</comment>